<evidence type="ECO:0000256" key="4">
    <source>
        <dbReference type="ARBA" id="ARBA00022729"/>
    </source>
</evidence>
<dbReference type="GO" id="GO:0005576">
    <property type="term" value="C:extracellular region"/>
    <property type="evidence" value="ECO:0007669"/>
    <property type="project" value="UniProtKB-SubCell"/>
</dbReference>
<sequence length="323" mass="35445">MISSLSHTSCLLALFILCSGNYVVAIEIPMGDLSGVPPFNVTQKSLLKFLKLGDTIKFNVPALYVFGDSTVDSGNNNFLISLAKANYTPYGVDFGDGKPTGRYTNGRTEADFIAQIVGLPFPPPYLGLSDTENKTLHTGVNYGSGGCGILSTGQNYLGTCLPFYKQINYFATTINNLEKRFESKKRFDDYLSKSLLFIDIGNIDMSSDYNGVGATIFRKYTVPQYAQMVANEFCKSLERLYKLGARKFLVNNLGAMGCIPTQVQGQMQKTLCVEKTNRPAVEYNKLLSEMLPKVQVSLPGSKIVIGDAYNVLMDAVTFPAQYG</sequence>
<dbReference type="InterPro" id="IPR036514">
    <property type="entry name" value="SGNH_hydro_sf"/>
</dbReference>
<evidence type="ECO:0000256" key="7">
    <source>
        <dbReference type="ARBA" id="ARBA00023098"/>
    </source>
</evidence>
<dbReference type="Pfam" id="PF00657">
    <property type="entry name" value="Lipase_GDSL"/>
    <property type="match status" value="1"/>
</dbReference>
<name>A0AAD9X2N9_9ROSI</name>
<evidence type="ECO:0000256" key="5">
    <source>
        <dbReference type="ARBA" id="ARBA00022801"/>
    </source>
</evidence>
<keyword evidence="6" id="KW-0442">Lipid degradation</keyword>
<comment type="similarity">
    <text evidence="2">Belongs to the 'GDSL' lipolytic enzyme family.</text>
</comment>
<gene>
    <name evidence="9" type="ORF">Ddye_011535</name>
</gene>
<keyword evidence="7" id="KW-0443">Lipid metabolism</keyword>
<keyword evidence="3" id="KW-0964">Secreted</keyword>
<evidence type="ECO:0008006" key="11">
    <source>
        <dbReference type="Google" id="ProtNLM"/>
    </source>
</evidence>
<dbReference type="Gene3D" id="3.40.50.1110">
    <property type="entry name" value="SGNH hydrolase"/>
    <property type="match status" value="1"/>
</dbReference>
<dbReference type="PANTHER" id="PTHR45650">
    <property type="entry name" value="GDSL-LIKE LIPASE/ACYLHYDROLASE-RELATED"/>
    <property type="match status" value="1"/>
</dbReference>
<protein>
    <recommendedName>
        <fullName evidence="11">GDSL esterase/lipase</fullName>
    </recommendedName>
</protein>
<organism evidence="9 10">
    <name type="scientific">Dipteronia dyeriana</name>
    <dbReference type="NCBI Taxonomy" id="168575"/>
    <lineage>
        <taxon>Eukaryota</taxon>
        <taxon>Viridiplantae</taxon>
        <taxon>Streptophyta</taxon>
        <taxon>Embryophyta</taxon>
        <taxon>Tracheophyta</taxon>
        <taxon>Spermatophyta</taxon>
        <taxon>Magnoliopsida</taxon>
        <taxon>eudicotyledons</taxon>
        <taxon>Gunneridae</taxon>
        <taxon>Pentapetalae</taxon>
        <taxon>rosids</taxon>
        <taxon>malvids</taxon>
        <taxon>Sapindales</taxon>
        <taxon>Sapindaceae</taxon>
        <taxon>Hippocastanoideae</taxon>
        <taxon>Acereae</taxon>
        <taxon>Dipteronia</taxon>
    </lineage>
</organism>
<reference evidence="9" key="1">
    <citation type="journal article" date="2023" name="Plant J.">
        <title>Genome sequences and population genomics provide insights into the demographic history, inbreeding, and mutation load of two 'living fossil' tree species of Dipteronia.</title>
        <authorList>
            <person name="Feng Y."/>
            <person name="Comes H.P."/>
            <person name="Chen J."/>
            <person name="Zhu S."/>
            <person name="Lu R."/>
            <person name="Zhang X."/>
            <person name="Li P."/>
            <person name="Qiu J."/>
            <person name="Olsen K.M."/>
            <person name="Qiu Y."/>
        </authorList>
    </citation>
    <scope>NUCLEOTIDE SEQUENCE</scope>
    <source>
        <strain evidence="9">KIB01</strain>
    </source>
</reference>
<evidence type="ECO:0000256" key="3">
    <source>
        <dbReference type="ARBA" id="ARBA00022525"/>
    </source>
</evidence>
<dbReference type="Proteomes" id="UP001280121">
    <property type="component" value="Unassembled WGS sequence"/>
</dbReference>
<keyword evidence="10" id="KW-1185">Reference proteome</keyword>
<evidence type="ECO:0000256" key="8">
    <source>
        <dbReference type="SAM" id="SignalP"/>
    </source>
</evidence>
<dbReference type="InterPro" id="IPR051238">
    <property type="entry name" value="GDSL_esterase/lipase"/>
</dbReference>
<dbReference type="InterPro" id="IPR035669">
    <property type="entry name" value="SGNH_plant_lipase-like"/>
</dbReference>
<proteinExistence type="inferred from homology"/>
<dbReference type="CDD" id="cd01837">
    <property type="entry name" value="SGNH_plant_lipase_like"/>
    <property type="match status" value="1"/>
</dbReference>
<feature type="signal peptide" evidence="8">
    <location>
        <begin position="1"/>
        <end position="25"/>
    </location>
</feature>
<evidence type="ECO:0000313" key="9">
    <source>
        <dbReference type="EMBL" id="KAK2651679.1"/>
    </source>
</evidence>
<evidence type="ECO:0000256" key="6">
    <source>
        <dbReference type="ARBA" id="ARBA00022963"/>
    </source>
</evidence>
<dbReference type="GO" id="GO:0016042">
    <property type="term" value="P:lipid catabolic process"/>
    <property type="evidence" value="ECO:0007669"/>
    <property type="project" value="UniProtKB-KW"/>
</dbReference>
<dbReference type="EMBL" id="JANJYI010000004">
    <property type="protein sequence ID" value="KAK2651679.1"/>
    <property type="molecule type" value="Genomic_DNA"/>
</dbReference>
<keyword evidence="4 8" id="KW-0732">Signal</keyword>
<dbReference type="InterPro" id="IPR001087">
    <property type="entry name" value="GDSL"/>
</dbReference>
<evidence type="ECO:0000256" key="2">
    <source>
        <dbReference type="ARBA" id="ARBA00008668"/>
    </source>
</evidence>
<dbReference type="PANTHER" id="PTHR45650:SF24">
    <property type="entry name" value="GDSL ESTERASE_LIPASE 7-LIKE"/>
    <property type="match status" value="1"/>
</dbReference>
<dbReference type="AlphaFoldDB" id="A0AAD9X2N9"/>
<evidence type="ECO:0000256" key="1">
    <source>
        <dbReference type="ARBA" id="ARBA00004613"/>
    </source>
</evidence>
<keyword evidence="5" id="KW-0378">Hydrolase</keyword>
<accession>A0AAD9X2N9</accession>
<comment type="caution">
    <text evidence="9">The sequence shown here is derived from an EMBL/GenBank/DDBJ whole genome shotgun (WGS) entry which is preliminary data.</text>
</comment>
<evidence type="ECO:0000313" key="10">
    <source>
        <dbReference type="Proteomes" id="UP001280121"/>
    </source>
</evidence>
<dbReference type="GO" id="GO:0016788">
    <property type="term" value="F:hydrolase activity, acting on ester bonds"/>
    <property type="evidence" value="ECO:0007669"/>
    <property type="project" value="InterPro"/>
</dbReference>
<comment type="subcellular location">
    <subcellularLocation>
        <location evidence="1">Secreted</location>
    </subcellularLocation>
</comment>
<feature type="chain" id="PRO_5042253182" description="GDSL esterase/lipase" evidence="8">
    <location>
        <begin position="26"/>
        <end position="323"/>
    </location>
</feature>